<proteinExistence type="predicted"/>
<protein>
    <recommendedName>
        <fullName evidence="4">CCHC-type domain-containing protein</fullName>
    </recommendedName>
</protein>
<name>A0A388K433_CHABU</name>
<organism evidence="2 3">
    <name type="scientific">Chara braunii</name>
    <name type="common">Braun's stonewort</name>
    <dbReference type="NCBI Taxonomy" id="69332"/>
    <lineage>
        <taxon>Eukaryota</taxon>
        <taxon>Viridiplantae</taxon>
        <taxon>Streptophyta</taxon>
        <taxon>Charophyceae</taxon>
        <taxon>Charales</taxon>
        <taxon>Characeae</taxon>
        <taxon>Chara</taxon>
    </lineage>
</organism>
<feature type="region of interest" description="Disordered" evidence="1">
    <location>
        <begin position="166"/>
        <end position="186"/>
    </location>
</feature>
<sequence>MAGDGPRNSQGDNINGGGERDRDRDHDRGRNWDREHDRDREQDRDQDRDPDRNQRRGPPMCFKCDKIDHYANQCSWFDTPSTLRDSYRGRSSSPRRGHQMKSSSSVWRDLIDLDAKALEAMCKSVGVEYRDKMNTIFGIADQKAVEAYDLEHESEAAVKALTVEEVEVGSGNEDDEDVEAETTNRE</sequence>
<dbReference type="EMBL" id="BFEA01000055">
    <property type="protein sequence ID" value="GBG64822.1"/>
    <property type="molecule type" value="Genomic_DNA"/>
</dbReference>
<dbReference type="SUPFAM" id="SSF57756">
    <property type="entry name" value="Retrovirus zinc finger-like domains"/>
    <property type="match status" value="1"/>
</dbReference>
<evidence type="ECO:0000256" key="1">
    <source>
        <dbReference type="SAM" id="MobiDB-lite"/>
    </source>
</evidence>
<evidence type="ECO:0008006" key="4">
    <source>
        <dbReference type="Google" id="ProtNLM"/>
    </source>
</evidence>
<dbReference type="GO" id="GO:0003676">
    <property type="term" value="F:nucleic acid binding"/>
    <property type="evidence" value="ECO:0007669"/>
    <property type="project" value="InterPro"/>
</dbReference>
<evidence type="ECO:0000313" key="2">
    <source>
        <dbReference type="EMBL" id="GBG64822.1"/>
    </source>
</evidence>
<gene>
    <name evidence="2" type="ORF">CBR_g48290</name>
</gene>
<reference evidence="2 3" key="1">
    <citation type="journal article" date="2018" name="Cell">
        <title>The Chara Genome: Secondary Complexity and Implications for Plant Terrestrialization.</title>
        <authorList>
            <person name="Nishiyama T."/>
            <person name="Sakayama H."/>
            <person name="Vries J.D."/>
            <person name="Buschmann H."/>
            <person name="Saint-Marcoux D."/>
            <person name="Ullrich K.K."/>
            <person name="Haas F.B."/>
            <person name="Vanderstraeten L."/>
            <person name="Becker D."/>
            <person name="Lang D."/>
            <person name="Vosolsobe S."/>
            <person name="Rombauts S."/>
            <person name="Wilhelmsson P.K.I."/>
            <person name="Janitza P."/>
            <person name="Kern R."/>
            <person name="Heyl A."/>
            <person name="Rumpler F."/>
            <person name="Villalobos L.I.A.C."/>
            <person name="Clay J.M."/>
            <person name="Skokan R."/>
            <person name="Toyoda A."/>
            <person name="Suzuki Y."/>
            <person name="Kagoshima H."/>
            <person name="Schijlen E."/>
            <person name="Tajeshwar N."/>
            <person name="Catarino B."/>
            <person name="Hetherington A.J."/>
            <person name="Saltykova A."/>
            <person name="Bonnot C."/>
            <person name="Breuninger H."/>
            <person name="Symeonidi A."/>
            <person name="Radhakrishnan G.V."/>
            <person name="Van Nieuwerburgh F."/>
            <person name="Deforce D."/>
            <person name="Chang C."/>
            <person name="Karol K.G."/>
            <person name="Hedrich R."/>
            <person name="Ulvskov P."/>
            <person name="Glockner G."/>
            <person name="Delwiche C.F."/>
            <person name="Petrasek J."/>
            <person name="Van de Peer Y."/>
            <person name="Friml J."/>
            <person name="Beilby M."/>
            <person name="Dolan L."/>
            <person name="Kohara Y."/>
            <person name="Sugano S."/>
            <person name="Fujiyama A."/>
            <person name="Delaux P.-M."/>
            <person name="Quint M."/>
            <person name="TheiBen G."/>
            <person name="Hagemann M."/>
            <person name="Harholt J."/>
            <person name="Dunand C."/>
            <person name="Zachgo S."/>
            <person name="Langdale J."/>
            <person name="Maumus F."/>
            <person name="Straeten D.V.D."/>
            <person name="Gould S.B."/>
            <person name="Rensing S.A."/>
        </authorList>
    </citation>
    <scope>NUCLEOTIDE SEQUENCE [LARGE SCALE GENOMIC DNA]</scope>
    <source>
        <strain evidence="2 3">S276</strain>
    </source>
</reference>
<evidence type="ECO:0000313" key="3">
    <source>
        <dbReference type="Proteomes" id="UP000265515"/>
    </source>
</evidence>
<feature type="compositionally biased region" description="Acidic residues" evidence="1">
    <location>
        <begin position="166"/>
        <end position="180"/>
    </location>
</feature>
<comment type="caution">
    <text evidence="2">The sequence shown here is derived from an EMBL/GenBank/DDBJ whole genome shotgun (WGS) entry which is preliminary data.</text>
</comment>
<keyword evidence="3" id="KW-1185">Reference proteome</keyword>
<feature type="compositionally biased region" description="Basic and acidic residues" evidence="1">
    <location>
        <begin position="18"/>
        <end position="54"/>
    </location>
</feature>
<feature type="region of interest" description="Disordered" evidence="1">
    <location>
        <begin position="81"/>
        <end position="104"/>
    </location>
</feature>
<dbReference type="InterPro" id="IPR036875">
    <property type="entry name" value="Znf_CCHC_sf"/>
</dbReference>
<feature type="region of interest" description="Disordered" evidence="1">
    <location>
        <begin position="1"/>
        <end position="61"/>
    </location>
</feature>
<accession>A0A388K433</accession>
<dbReference type="AlphaFoldDB" id="A0A388K433"/>
<dbReference type="Gramene" id="GBG64822">
    <property type="protein sequence ID" value="GBG64822"/>
    <property type="gene ID" value="CBR_g48290"/>
</dbReference>
<dbReference type="GO" id="GO:0008270">
    <property type="term" value="F:zinc ion binding"/>
    <property type="evidence" value="ECO:0007669"/>
    <property type="project" value="InterPro"/>
</dbReference>
<dbReference type="Proteomes" id="UP000265515">
    <property type="component" value="Unassembled WGS sequence"/>
</dbReference>